<dbReference type="GO" id="GO:1900745">
    <property type="term" value="P:positive regulation of p38MAPK cascade"/>
    <property type="evidence" value="ECO:0007669"/>
    <property type="project" value="InterPro"/>
</dbReference>
<keyword evidence="6 8" id="KW-0472">Membrane</keyword>
<dbReference type="STRING" id="84645.A0A498NVA3"/>
<keyword evidence="4 8" id="KW-0812">Transmembrane</keyword>
<feature type="region of interest" description="Disordered" evidence="7">
    <location>
        <begin position="367"/>
        <end position="407"/>
    </location>
</feature>
<evidence type="ECO:0000256" key="8">
    <source>
        <dbReference type="SAM" id="Phobius"/>
    </source>
</evidence>
<organism evidence="10 11">
    <name type="scientific">Labeo rohita</name>
    <name type="common">Indian major carp</name>
    <name type="synonym">Cyprinus rohita</name>
    <dbReference type="NCBI Taxonomy" id="84645"/>
    <lineage>
        <taxon>Eukaryota</taxon>
        <taxon>Metazoa</taxon>
        <taxon>Chordata</taxon>
        <taxon>Craniata</taxon>
        <taxon>Vertebrata</taxon>
        <taxon>Euteleostomi</taxon>
        <taxon>Actinopterygii</taxon>
        <taxon>Neopterygii</taxon>
        <taxon>Teleostei</taxon>
        <taxon>Ostariophysi</taxon>
        <taxon>Cypriniformes</taxon>
        <taxon>Cyprinidae</taxon>
        <taxon>Labeoninae</taxon>
        <taxon>Labeonini</taxon>
        <taxon>Labeo</taxon>
    </lineage>
</organism>
<comment type="subcellular location">
    <subcellularLocation>
        <location evidence="1">Cell membrane</location>
        <topology evidence="1">Single-pass membrane protein</topology>
    </subcellularLocation>
</comment>
<dbReference type="InterPro" id="IPR016135">
    <property type="entry name" value="UBQ-conjugating_enzyme/RWD"/>
</dbReference>
<dbReference type="Proteomes" id="UP000290572">
    <property type="component" value="Unassembled WGS sequence"/>
</dbReference>
<evidence type="ECO:0000313" key="11">
    <source>
        <dbReference type="Proteomes" id="UP000290572"/>
    </source>
</evidence>
<feature type="transmembrane region" description="Helical" evidence="8">
    <location>
        <begin position="169"/>
        <end position="192"/>
    </location>
</feature>
<name>A0A498NVA3_LABRO</name>
<dbReference type="CDD" id="cd23817">
    <property type="entry name" value="RWD-RWDD4"/>
    <property type="match status" value="1"/>
</dbReference>
<evidence type="ECO:0000256" key="7">
    <source>
        <dbReference type="SAM" id="MobiDB-lite"/>
    </source>
</evidence>
<dbReference type="SMART" id="SM00591">
    <property type="entry name" value="RWD"/>
    <property type="match status" value="1"/>
</dbReference>
<dbReference type="EMBL" id="QBIY01011125">
    <property type="protein sequence ID" value="RXN35454.1"/>
    <property type="molecule type" value="Genomic_DNA"/>
</dbReference>
<dbReference type="InterPro" id="IPR042315">
    <property type="entry name" value="RELL1"/>
</dbReference>
<dbReference type="Pfam" id="PF05773">
    <property type="entry name" value="RWD"/>
    <property type="match status" value="1"/>
</dbReference>
<comment type="caution">
    <text evidence="10">The sequence shown here is derived from an EMBL/GenBank/DDBJ whole genome shotgun (WGS) entry which is preliminary data.</text>
</comment>
<comment type="similarity">
    <text evidence="2">Belongs to the RELT family.</text>
</comment>
<feature type="region of interest" description="Disordered" evidence="7">
    <location>
        <begin position="206"/>
        <end position="233"/>
    </location>
</feature>
<evidence type="ECO:0000256" key="3">
    <source>
        <dbReference type="ARBA" id="ARBA00022475"/>
    </source>
</evidence>
<dbReference type="Pfam" id="PF12606">
    <property type="entry name" value="RELT"/>
    <property type="match status" value="1"/>
</dbReference>
<gene>
    <name evidence="10" type="ORF">ROHU_035931</name>
</gene>
<evidence type="ECO:0000256" key="5">
    <source>
        <dbReference type="ARBA" id="ARBA00022989"/>
    </source>
</evidence>
<keyword evidence="5 8" id="KW-1133">Transmembrane helix</keyword>
<dbReference type="PROSITE" id="PS50908">
    <property type="entry name" value="RWD"/>
    <property type="match status" value="1"/>
</dbReference>
<evidence type="ECO:0000313" key="10">
    <source>
        <dbReference type="EMBL" id="RXN35454.1"/>
    </source>
</evidence>
<feature type="compositionally biased region" description="Acidic residues" evidence="7">
    <location>
        <begin position="206"/>
        <end position="218"/>
    </location>
</feature>
<dbReference type="InterPro" id="IPR006575">
    <property type="entry name" value="RWD_dom"/>
</dbReference>
<dbReference type="GO" id="GO:0005886">
    <property type="term" value="C:plasma membrane"/>
    <property type="evidence" value="ECO:0007669"/>
    <property type="project" value="UniProtKB-SubCell"/>
</dbReference>
<protein>
    <submittedName>
        <fullName evidence="10">RELT 1</fullName>
    </submittedName>
</protein>
<dbReference type="SUPFAM" id="SSF54495">
    <property type="entry name" value="UBC-like"/>
    <property type="match status" value="1"/>
</dbReference>
<evidence type="ECO:0000256" key="1">
    <source>
        <dbReference type="ARBA" id="ARBA00004162"/>
    </source>
</evidence>
<sequence length="407" mass="45394">MTANEDQEMELEALRSIYEGDDCFKELSPVSFQFRIGDLEDSKSFLLEVSWPENYPETAPHISLDAFFNNRISLETKQYILSKLSEQVEANLGTAMMYTLFEWAKENQETLMENHQPVTSAVTLISNSDVVNNSTSVSKKKEKKEQLTKAQKRKLIGRTANKGDGNPEYIAFVLVPVFFLLGLLGVLICHILKRKGYRCTTEAEEDAELQKEEDEEEKDPEKGDLNDTFSEGNTDTVGQIVHYIMKNEVGLSIHVNNRFGLNNEVTQLDTLGPMTPTSPNTPTSPESPVLPGLPPSEAKHTCNHLHTIGGVGGHKNICNRCNQKKWPLMRRSSSKKLDRRSHIGEVTVLSVGRFRVTKCDPKTARDRRTLLITEPNGSVPPSPATAGPTERSPGPKSQVQEKGDVAK</sequence>
<feature type="domain" description="RWD" evidence="9">
    <location>
        <begin position="9"/>
        <end position="111"/>
    </location>
</feature>
<accession>A0A498NVA3</accession>
<evidence type="ECO:0000256" key="6">
    <source>
        <dbReference type="ARBA" id="ARBA00023136"/>
    </source>
</evidence>
<proteinExistence type="inferred from homology"/>
<dbReference type="PANTHER" id="PTHR31037">
    <property type="entry name" value="RELT-LIKE PROTEIN 1-RELATED"/>
    <property type="match status" value="1"/>
</dbReference>
<evidence type="ECO:0000256" key="2">
    <source>
        <dbReference type="ARBA" id="ARBA00008688"/>
    </source>
</evidence>
<dbReference type="PANTHER" id="PTHR31037:SF1">
    <property type="entry name" value="RELT-LIKE PROTEIN 1"/>
    <property type="match status" value="1"/>
</dbReference>
<reference evidence="10 11" key="1">
    <citation type="submission" date="2018-03" db="EMBL/GenBank/DDBJ databases">
        <title>Draft genome sequence of Rohu Carp (Labeo rohita).</title>
        <authorList>
            <person name="Das P."/>
            <person name="Kushwaha B."/>
            <person name="Joshi C.G."/>
            <person name="Kumar D."/>
            <person name="Nagpure N.S."/>
            <person name="Sahoo L."/>
            <person name="Das S.P."/>
            <person name="Bit A."/>
            <person name="Patnaik S."/>
            <person name="Meher P.K."/>
            <person name="Jayasankar P."/>
            <person name="Koringa P.G."/>
            <person name="Patel N.V."/>
            <person name="Hinsu A.T."/>
            <person name="Kumar R."/>
            <person name="Pandey M."/>
            <person name="Agarwal S."/>
            <person name="Srivastava S."/>
            <person name="Singh M."/>
            <person name="Iquebal M.A."/>
            <person name="Jaiswal S."/>
            <person name="Angadi U.B."/>
            <person name="Kumar N."/>
            <person name="Raza M."/>
            <person name="Shah T.M."/>
            <person name="Rai A."/>
            <person name="Jena J.K."/>
        </authorList>
    </citation>
    <scope>NUCLEOTIDE SEQUENCE [LARGE SCALE GENOMIC DNA]</scope>
    <source>
        <strain evidence="10">DASCIFA01</strain>
        <tissue evidence="10">Testis</tissue>
    </source>
</reference>
<dbReference type="Gene3D" id="3.10.110.10">
    <property type="entry name" value="Ubiquitin Conjugating Enzyme"/>
    <property type="match status" value="1"/>
</dbReference>
<evidence type="ECO:0000256" key="4">
    <source>
        <dbReference type="ARBA" id="ARBA00022692"/>
    </source>
</evidence>
<keyword evidence="11" id="KW-1185">Reference proteome</keyword>
<keyword evidence="3" id="KW-1003">Cell membrane</keyword>
<evidence type="ECO:0000259" key="9">
    <source>
        <dbReference type="PROSITE" id="PS50908"/>
    </source>
</evidence>
<dbReference type="InterPro" id="IPR022248">
    <property type="entry name" value="TNF_rcpt_RELT"/>
</dbReference>
<dbReference type="AlphaFoldDB" id="A0A498NVA3"/>